<protein>
    <recommendedName>
        <fullName evidence="3">Mitochondrial inner membrane protease subunit 2</fullName>
    </recommendedName>
</protein>
<dbReference type="GO" id="GO:0004252">
    <property type="term" value="F:serine-type endopeptidase activity"/>
    <property type="evidence" value="ECO:0007669"/>
    <property type="project" value="InterPro"/>
</dbReference>
<keyword evidence="5" id="KW-0812">Transmembrane</keyword>
<keyword evidence="7" id="KW-0378">Hydrolase</keyword>
<accession>A0A978UII5</accession>
<organism evidence="13 14">
    <name type="scientific">Ziziphus jujuba var. spinosa</name>
    <dbReference type="NCBI Taxonomy" id="714518"/>
    <lineage>
        <taxon>Eukaryota</taxon>
        <taxon>Viridiplantae</taxon>
        <taxon>Streptophyta</taxon>
        <taxon>Embryophyta</taxon>
        <taxon>Tracheophyta</taxon>
        <taxon>Spermatophyta</taxon>
        <taxon>Magnoliopsida</taxon>
        <taxon>eudicotyledons</taxon>
        <taxon>Gunneridae</taxon>
        <taxon>Pentapetalae</taxon>
        <taxon>rosids</taxon>
        <taxon>fabids</taxon>
        <taxon>Rosales</taxon>
        <taxon>Rhamnaceae</taxon>
        <taxon>Paliureae</taxon>
        <taxon>Ziziphus</taxon>
    </lineage>
</organism>
<dbReference type="GO" id="GO:0006627">
    <property type="term" value="P:protein processing involved in protein targeting to mitochondrion"/>
    <property type="evidence" value="ECO:0007669"/>
    <property type="project" value="InterPro"/>
</dbReference>
<evidence type="ECO:0000256" key="2">
    <source>
        <dbReference type="ARBA" id="ARBA00007066"/>
    </source>
</evidence>
<evidence type="ECO:0000256" key="3">
    <source>
        <dbReference type="ARBA" id="ARBA00013650"/>
    </source>
</evidence>
<evidence type="ECO:0000256" key="10">
    <source>
        <dbReference type="ARBA" id="ARBA00023136"/>
    </source>
</evidence>
<keyword evidence="10" id="KW-0472">Membrane</keyword>
<feature type="domain" description="Peptidase S26" evidence="12">
    <location>
        <begin position="132"/>
        <end position="172"/>
    </location>
</feature>
<comment type="subcellular location">
    <subcellularLocation>
        <location evidence="1">Mitochondrion inner membrane</location>
        <topology evidence="1">Single-pass membrane protein</topology>
    </subcellularLocation>
</comment>
<dbReference type="PRINTS" id="PR00727">
    <property type="entry name" value="LEADERPTASE"/>
</dbReference>
<evidence type="ECO:0000256" key="1">
    <source>
        <dbReference type="ARBA" id="ARBA00004434"/>
    </source>
</evidence>
<dbReference type="Proteomes" id="UP000813462">
    <property type="component" value="Unassembled WGS sequence"/>
</dbReference>
<proteinExistence type="inferred from homology"/>
<dbReference type="InterPro" id="IPR036286">
    <property type="entry name" value="LexA/Signal_pep-like_sf"/>
</dbReference>
<comment type="similarity">
    <text evidence="2">Belongs to the peptidase S26 family. IMP2 subfamily.</text>
</comment>
<evidence type="ECO:0000256" key="9">
    <source>
        <dbReference type="ARBA" id="ARBA00023128"/>
    </source>
</evidence>
<dbReference type="SUPFAM" id="SSF51306">
    <property type="entry name" value="LexA/Signal peptidase"/>
    <property type="match status" value="1"/>
</dbReference>
<feature type="active site" evidence="11">
    <location>
        <position position="60"/>
    </location>
</feature>
<dbReference type="GO" id="GO:0006465">
    <property type="term" value="P:signal peptide processing"/>
    <property type="evidence" value="ECO:0007669"/>
    <property type="project" value="InterPro"/>
</dbReference>
<comment type="caution">
    <text evidence="13">The sequence shown here is derived from an EMBL/GenBank/DDBJ whole genome shotgun (WGS) entry which is preliminary data.</text>
</comment>
<keyword evidence="6" id="KW-0999">Mitochondrion inner membrane</keyword>
<gene>
    <name evidence="13" type="ORF">FEM48_Zijuj11G0108300</name>
</gene>
<evidence type="ECO:0000256" key="11">
    <source>
        <dbReference type="PIRSR" id="PIRSR600223-1"/>
    </source>
</evidence>
<evidence type="ECO:0000256" key="8">
    <source>
        <dbReference type="ARBA" id="ARBA00022989"/>
    </source>
</evidence>
<dbReference type="GO" id="GO:0042720">
    <property type="term" value="C:mitochondrial inner membrane peptidase complex"/>
    <property type="evidence" value="ECO:0007669"/>
    <property type="project" value="InterPro"/>
</dbReference>
<dbReference type="NCBIfam" id="TIGR02227">
    <property type="entry name" value="sigpep_I_bact"/>
    <property type="match status" value="1"/>
</dbReference>
<name>A0A978UII5_ZIZJJ</name>
<evidence type="ECO:0000256" key="4">
    <source>
        <dbReference type="ARBA" id="ARBA00022670"/>
    </source>
</evidence>
<evidence type="ECO:0000256" key="6">
    <source>
        <dbReference type="ARBA" id="ARBA00022792"/>
    </source>
</evidence>
<dbReference type="Pfam" id="PF10502">
    <property type="entry name" value="Peptidase_S26"/>
    <property type="match status" value="2"/>
</dbReference>
<keyword evidence="8" id="KW-1133">Transmembrane helix</keyword>
<keyword evidence="9" id="KW-0496">Mitochondrion</keyword>
<evidence type="ECO:0000256" key="5">
    <source>
        <dbReference type="ARBA" id="ARBA00022692"/>
    </source>
</evidence>
<dbReference type="InterPro" id="IPR019533">
    <property type="entry name" value="Peptidase_S26"/>
</dbReference>
<dbReference type="FunFam" id="2.10.109.10:FF:000005">
    <property type="entry name" value="Mitochondrial inner membrane protease subunit"/>
    <property type="match status" value="1"/>
</dbReference>
<dbReference type="PANTHER" id="PTHR46041:SF2">
    <property type="entry name" value="MITOCHONDRIAL INNER MEMBRANE PROTEASE SUBUNIT 2"/>
    <property type="match status" value="1"/>
</dbReference>
<dbReference type="CDD" id="cd06530">
    <property type="entry name" value="S26_SPase_I"/>
    <property type="match status" value="1"/>
</dbReference>
<dbReference type="InterPro" id="IPR000223">
    <property type="entry name" value="Pept_S26A_signal_pept_1"/>
</dbReference>
<reference evidence="13" key="1">
    <citation type="journal article" date="2021" name="Front. Plant Sci.">
        <title>Chromosome-Scale Genome Assembly for Chinese Sour Jujube and Insights Into Its Genome Evolution and Domestication Signature.</title>
        <authorList>
            <person name="Shen L.-Y."/>
            <person name="Luo H."/>
            <person name="Wang X.-L."/>
            <person name="Wang X.-M."/>
            <person name="Qiu X.-J."/>
            <person name="Liu H."/>
            <person name="Zhou S.-S."/>
            <person name="Jia K.-H."/>
            <person name="Nie S."/>
            <person name="Bao Y.-T."/>
            <person name="Zhang R.-G."/>
            <person name="Yun Q.-Z."/>
            <person name="Chai Y.-H."/>
            <person name="Lu J.-Y."/>
            <person name="Li Y."/>
            <person name="Zhao S.-W."/>
            <person name="Mao J.-F."/>
            <person name="Jia S.-G."/>
            <person name="Mao Y.-M."/>
        </authorList>
    </citation>
    <scope>NUCLEOTIDE SEQUENCE</scope>
    <source>
        <strain evidence="13">AT0</strain>
        <tissue evidence="13">Leaf</tissue>
    </source>
</reference>
<dbReference type="AlphaFoldDB" id="A0A978UII5"/>
<feature type="active site" evidence="11">
    <location>
        <position position="113"/>
    </location>
</feature>
<feature type="domain" description="Peptidase S26" evidence="12">
    <location>
        <begin position="30"/>
        <end position="127"/>
    </location>
</feature>
<evidence type="ECO:0000313" key="14">
    <source>
        <dbReference type="Proteomes" id="UP000813462"/>
    </source>
</evidence>
<keyword evidence="4" id="KW-0645">Protease</keyword>
<evidence type="ECO:0000259" key="12">
    <source>
        <dbReference type="Pfam" id="PF10502"/>
    </source>
</evidence>
<evidence type="ECO:0000313" key="13">
    <source>
        <dbReference type="EMBL" id="KAH7514616.1"/>
    </source>
</evidence>
<sequence length="192" mass="21050">MLAKAYGSVLNVTCKHLVDAWKMASGNILWKYTKKLFTLGLVGLTVSDSFASVSPVRGASMSPTFNPSISSLMGLTTDDYVLVEKTCLMKYKFSHGDVVVFSSPSNHKEKHIKRVIALPGDWIGIRHTSDVLRIPDGHCWVEGDNPSSSMDSNSFGPIPLGLVKGRVTHIVWPPQRIGAVEKRIPTDRISSI</sequence>
<dbReference type="InterPro" id="IPR037730">
    <property type="entry name" value="IMP2"/>
</dbReference>
<dbReference type="Gene3D" id="2.10.109.10">
    <property type="entry name" value="Umud Fragment, subunit A"/>
    <property type="match status" value="1"/>
</dbReference>
<dbReference type="PANTHER" id="PTHR46041">
    <property type="entry name" value="MITOCHONDRIAL INNER MEMBRANE PROTEASE SUBUNIT 2"/>
    <property type="match status" value="1"/>
</dbReference>
<evidence type="ECO:0000256" key="7">
    <source>
        <dbReference type="ARBA" id="ARBA00022801"/>
    </source>
</evidence>
<dbReference type="EMBL" id="JAEACU010000011">
    <property type="protein sequence ID" value="KAH7514616.1"/>
    <property type="molecule type" value="Genomic_DNA"/>
</dbReference>